<dbReference type="InterPro" id="IPR045621">
    <property type="entry name" value="BPD_transp_1_N"/>
</dbReference>
<feature type="domain" description="ABC transmembrane type-1" evidence="8">
    <location>
        <begin position="95"/>
        <end position="317"/>
    </location>
</feature>
<feature type="transmembrane region" description="Helical" evidence="7">
    <location>
        <begin position="294"/>
        <end position="320"/>
    </location>
</feature>
<sequence>MGTYIVKRLLLFIPTVLGITVITFLLLHLIPGDPGMVILGQNASPAAVKHLDALLGLNKPLYVQLWIYIQNLLHGNLGNSIYQNEPVISLIRQDLPATIELAVVAMIIALIIAVPLGILSAVKQFSWLDYCSMALAQVGVSMPVFWLGMLLILAFSVHLGWLPSFGDGPPLLQAIGTAISTGDVYDLLSSLSHILMPAFSLGVMGAALITRMIRSAMLEVLKEDYIRTAEAKGVRGFVVVVKHALRNALLPIITVVGLQFGTLLGGAIATETVFAWPGVGQLTVTAISQRDYPVVQGCVLIIALLFSAVNLLVDILYAVINPKIRQGGA</sequence>
<keyword evidence="6 7" id="KW-0472">Membrane</keyword>
<dbReference type="PROSITE" id="PS50928">
    <property type="entry name" value="ABC_TM1"/>
    <property type="match status" value="1"/>
</dbReference>
<comment type="subcellular location">
    <subcellularLocation>
        <location evidence="1 7">Cell membrane</location>
        <topology evidence="1 7">Multi-pass membrane protein</topology>
    </subcellularLocation>
</comment>
<keyword evidence="2 7" id="KW-0813">Transport</keyword>
<dbReference type="PANTHER" id="PTHR43163">
    <property type="entry name" value="DIPEPTIDE TRANSPORT SYSTEM PERMEASE PROTEIN DPPB-RELATED"/>
    <property type="match status" value="1"/>
</dbReference>
<keyword evidence="3" id="KW-1003">Cell membrane</keyword>
<evidence type="ECO:0000256" key="1">
    <source>
        <dbReference type="ARBA" id="ARBA00004651"/>
    </source>
</evidence>
<accession>A0ABT9XFG2</accession>
<dbReference type="CDD" id="cd06261">
    <property type="entry name" value="TM_PBP2"/>
    <property type="match status" value="1"/>
</dbReference>
<dbReference type="Gene3D" id="1.10.3720.10">
    <property type="entry name" value="MetI-like"/>
    <property type="match status" value="1"/>
</dbReference>
<feature type="transmembrane region" description="Helical" evidence="7">
    <location>
        <begin position="101"/>
        <end position="122"/>
    </location>
</feature>
<evidence type="ECO:0000256" key="6">
    <source>
        <dbReference type="ARBA" id="ARBA00023136"/>
    </source>
</evidence>
<evidence type="ECO:0000256" key="7">
    <source>
        <dbReference type="RuleBase" id="RU363032"/>
    </source>
</evidence>
<dbReference type="Pfam" id="PF19300">
    <property type="entry name" value="BPD_transp_1_N"/>
    <property type="match status" value="1"/>
</dbReference>
<evidence type="ECO:0000259" key="8">
    <source>
        <dbReference type="PROSITE" id="PS50928"/>
    </source>
</evidence>
<dbReference type="InterPro" id="IPR000515">
    <property type="entry name" value="MetI-like"/>
</dbReference>
<comment type="caution">
    <text evidence="9">The sequence shown here is derived from an EMBL/GenBank/DDBJ whole genome shotgun (WGS) entry which is preliminary data.</text>
</comment>
<evidence type="ECO:0000256" key="5">
    <source>
        <dbReference type="ARBA" id="ARBA00022989"/>
    </source>
</evidence>
<dbReference type="PANTHER" id="PTHR43163:SF6">
    <property type="entry name" value="DIPEPTIDE TRANSPORT SYSTEM PERMEASE PROTEIN DPPB-RELATED"/>
    <property type="match status" value="1"/>
</dbReference>
<feature type="transmembrane region" description="Helical" evidence="7">
    <location>
        <begin position="134"/>
        <end position="161"/>
    </location>
</feature>
<evidence type="ECO:0000256" key="2">
    <source>
        <dbReference type="ARBA" id="ARBA00022448"/>
    </source>
</evidence>
<dbReference type="RefSeq" id="WP_274454834.1">
    <property type="nucleotide sequence ID" value="NZ_CP067097.1"/>
</dbReference>
<dbReference type="Proteomes" id="UP001232973">
    <property type="component" value="Unassembled WGS sequence"/>
</dbReference>
<dbReference type="Pfam" id="PF00528">
    <property type="entry name" value="BPD_transp_1"/>
    <property type="match status" value="1"/>
</dbReference>
<evidence type="ECO:0000313" key="9">
    <source>
        <dbReference type="EMBL" id="MDQ0189044.1"/>
    </source>
</evidence>
<feature type="transmembrane region" description="Helical" evidence="7">
    <location>
        <begin position="194"/>
        <end position="213"/>
    </location>
</feature>
<evidence type="ECO:0000256" key="4">
    <source>
        <dbReference type="ARBA" id="ARBA00022692"/>
    </source>
</evidence>
<dbReference type="InterPro" id="IPR035906">
    <property type="entry name" value="MetI-like_sf"/>
</dbReference>
<dbReference type="EMBL" id="JAUSTP010000004">
    <property type="protein sequence ID" value="MDQ0189044.1"/>
    <property type="molecule type" value="Genomic_DNA"/>
</dbReference>
<reference evidence="9 10" key="1">
    <citation type="submission" date="2023-07" db="EMBL/GenBank/DDBJ databases">
        <title>Genomic Encyclopedia of Type Strains, Phase IV (KMG-IV): sequencing the most valuable type-strain genomes for metagenomic binning, comparative biology and taxonomic classification.</title>
        <authorList>
            <person name="Goeker M."/>
        </authorList>
    </citation>
    <scope>NUCLEOTIDE SEQUENCE [LARGE SCALE GENOMIC DNA]</scope>
    <source>
        <strain evidence="9 10">DSM 4006</strain>
    </source>
</reference>
<keyword evidence="10" id="KW-1185">Reference proteome</keyword>
<evidence type="ECO:0000313" key="10">
    <source>
        <dbReference type="Proteomes" id="UP001232973"/>
    </source>
</evidence>
<keyword evidence="4 7" id="KW-0812">Transmembrane</keyword>
<comment type="similarity">
    <text evidence="7">Belongs to the binding-protein-dependent transport system permease family.</text>
</comment>
<feature type="transmembrane region" description="Helical" evidence="7">
    <location>
        <begin position="9"/>
        <end position="30"/>
    </location>
</feature>
<feature type="transmembrane region" description="Helical" evidence="7">
    <location>
        <begin position="249"/>
        <end position="274"/>
    </location>
</feature>
<dbReference type="SUPFAM" id="SSF161098">
    <property type="entry name" value="MetI-like"/>
    <property type="match status" value="1"/>
</dbReference>
<proteinExistence type="inferred from homology"/>
<protein>
    <submittedName>
        <fullName evidence="9">Peptide/nickel transport system permease protein</fullName>
    </submittedName>
</protein>
<gene>
    <name evidence="9" type="ORF">J2S03_000860</name>
</gene>
<evidence type="ECO:0000256" key="3">
    <source>
        <dbReference type="ARBA" id="ARBA00022475"/>
    </source>
</evidence>
<keyword evidence="5 7" id="KW-1133">Transmembrane helix</keyword>
<organism evidence="9 10">
    <name type="scientific">Alicyclobacillus cycloheptanicus</name>
    <dbReference type="NCBI Taxonomy" id="1457"/>
    <lineage>
        <taxon>Bacteria</taxon>
        <taxon>Bacillati</taxon>
        <taxon>Bacillota</taxon>
        <taxon>Bacilli</taxon>
        <taxon>Bacillales</taxon>
        <taxon>Alicyclobacillaceae</taxon>
        <taxon>Alicyclobacillus</taxon>
    </lineage>
</organism>
<name>A0ABT9XFG2_9BACL</name>